<dbReference type="Gene3D" id="3.40.50.1820">
    <property type="entry name" value="alpha/beta hydrolase"/>
    <property type="match status" value="2"/>
</dbReference>
<dbReference type="OrthoDB" id="9798122at2"/>
<sequence>MTDAPLTGAAALPSAARNALITYVSQGPDGRPVVVSGTVSTPAGNPPEGGWPVLNWAHGTTGWADTCAPSLDTADGPEHDYLGGVSDVIDTWVSKGYAVVRTDYVGLGTPGGHPYLDGGSEADAVIDILRAARQLDPSIGARWVVAGHSQGGQATLFTAAEAAAQAPDLPLLGAVAIAPGGVHVGDAVAGLASGQGSEALEAFLPVILLGAQSAGVDVVPDQVLADQALPGLAVGRAQCLGQGRDIAAVPLDAYLRPGADLTGVVDYLDQQDPRNVTPRVPVMVAQGTADTVVPPAGTQELVQKYCAAGLDVDLRQYDGQDHRGAVTASKDDAQQYVAALFAGSTPSSTCGS</sequence>
<gene>
    <name evidence="1" type="ORF">FDO65_13130</name>
</gene>
<dbReference type="Pfam" id="PF03583">
    <property type="entry name" value="LIP"/>
    <property type="match status" value="2"/>
</dbReference>
<dbReference type="PANTHER" id="PTHR34853:SF1">
    <property type="entry name" value="LIPASE 5"/>
    <property type="match status" value="1"/>
</dbReference>
<organism evidence="1 2">
    <name type="scientific">Nakamurella flava</name>
    <dbReference type="NCBI Taxonomy" id="2576308"/>
    <lineage>
        <taxon>Bacteria</taxon>
        <taxon>Bacillati</taxon>
        <taxon>Actinomycetota</taxon>
        <taxon>Actinomycetes</taxon>
        <taxon>Nakamurellales</taxon>
        <taxon>Nakamurellaceae</taxon>
        <taxon>Nakamurella</taxon>
    </lineage>
</organism>
<reference evidence="1 2" key="1">
    <citation type="submission" date="2019-05" db="EMBL/GenBank/DDBJ databases">
        <title>Nakamurella sp. N5BH11, whole genome shotgun sequence.</title>
        <authorList>
            <person name="Tuo L."/>
        </authorList>
    </citation>
    <scope>NUCLEOTIDE SEQUENCE [LARGE SCALE GENOMIC DNA]</scope>
    <source>
        <strain evidence="1 2">N5BH11</strain>
    </source>
</reference>
<accession>A0A4U6QEU7</accession>
<proteinExistence type="predicted"/>
<dbReference type="Proteomes" id="UP000306985">
    <property type="component" value="Unassembled WGS sequence"/>
</dbReference>
<dbReference type="PIRSF" id="PIRSF029171">
    <property type="entry name" value="Esterase_LipA"/>
    <property type="match status" value="1"/>
</dbReference>
<keyword evidence="1" id="KW-0378">Hydrolase</keyword>
<dbReference type="GO" id="GO:0016042">
    <property type="term" value="P:lipid catabolic process"/>
    <property type="evidence" value="ECO:0007669"/>
    <property type="project" value="InterPro"/>
</dbReference>
<protein>
    <submittedName>
        <fullName evidence="1">Alpha/beta hydrolase</fullName>
    </submittedName>
</protein>
<dbReference type="InterPro" id="IPR005152">
    <property type="entry name" value="Lipase_secreted"/>
</dbReference>
<dbReference type="GO" id="GO:0004806">
    <property type="term" value="F:triacylglycerol lipase activity"/>
    <property type="evidence" value="ECO:0007669"/>
    <property type="project" value="InterPro"/>
</dbReference>
<dbReference type="PANTHER" id="PTHR34853">
    <property type="match status" value="1"/>
</dbReference>
<comment type="caution">
    <text evidence="1">The sequence shown here is derived from an EMBL/GenBank/DDBJ whole genome shotgun (WGS) entry which is preliminary data.</text>
</comment>
<dbReference type="SUPFAM" id="SSF53474">
    <property type="entry name" value="alpha/beta-Hydrolases"/>
    <property type="match status" value="1"/>
</dbReference>
<evidence type="ECO:0000313" key="1">
    <source>
        <dbReference type="EMBL" id="TKV58489.1"/>
    </source>
</evidence>
<dbReference type="AlphaFoldDB" id="A0A4U6QEU7"/>
<keyword evidence="2" id="KW-1185">Reference proteome</keyword>
<dbReference type="InterPro" id="IPR029058">
    <property type="entry name" value="AB_hydrolase_fold"/>
</dbReference>
<dbReference type="EMBL" id="SZZH01000003">
    <property type="protein sequence ID" value="TKV58489.1"/>
    <property type="molecule type" value="Genomic_DNA"/>
</dbReference>
<evidence type="ECO:0000313" key="2">
    <source>
        <dbReference type="Proteomes" id="UP000306985"/>
    </source>
</evidence>
<name>A0A4U6QEU7_9ACTN</name>